<feature type="compositionally biased region" description="Low complexity" evidence="1">
    <location>
        <begin position="216"/>
        <end position="228"/>
    </location>
</feature>
<evidence type="ECO:0000313" key="3">
    <source>
        <dbReference type="Proteomes" id="UP000076761"/>
    </source>
</evidence>
<proteinExistence type="predicted"/>
<name>A0A165RGG2_9AGAM</name>
<dbReference type="InParanoid" id="A0A165RGG2"/>
<dbReference type="Proteomes" id="UP000076761">
    <property type="component" value="Unassembled WGS sequence"/>
</dbReference>
<evidence type="ECO:0000313" key="2">
    <source>
        <dbReference type="EMBL" id="KZT23776.1"/>
    </source>
</evidence>
<accession>A0A165RGG2</accession>
<reference evidence="2 3" key="1">
    <citation type="journal article" date="2016" name="Mol. Biol. Evol.">
        <title>Comparative Genomics of Early-Diverging Mushroom-Forming Fungi Provides Insights into the Origins of Lignocellulose Decay Capabilities.</title>
        <authorList>
            <person name="Nagy L.G."/>
            <person name="Riley R."/>
            <person name="Tritt A."/>
            <person name="Adam C."/>
            <person name="Daum C."/>
            <person name="Floudas D."/>
            <person name="Sun H."/>
            <person name="Yadav J.S."/>
            <person name="Pangilinan J."/>
            <person name="Larsson K.H."/>
            <person name="Matsuura K."/>
            <person name="Barry K."/>
            <person name="Labutti K."/>
            <person name="Kuo R."/>
            <person name="Ohm R.A."/>
            <person name="Bhattacharya S.S."/>
            <person name="Shirouzu T."/>
            <person name="Yoshinaga Y."/>
            <person name="Martin F.M."/>
            <person name="Grigoriev I.V."/>
            <person name="Hibbett D.S."/>
        </authorList>
    </citation>
    <scope>NUCLEOTIDE SEQUENCE [LARGE SCALE GENOMIC DNA]</scope>
    <source>
        <strain evidence="2 3">HHB14362 ss-1</strain>
    </source>
</reference>
<gene>
    <name evidence="2" type="ORF">NEOLEDRAFT_1149070</name>
</gene>
<keyword evidence="3" id="KW-1185">Reference proteome</keyword>
<feature type="compositionally biased region" description="Polar residues" evidence="1">
    <location>
        <begin position="160"/>
        <end position="177"/>
    </location>
</feature>
<dbReference type="AlphaFoldDB" id="A0A165RGG2"/>
<feature type="compositionally biased region" description="Polar residues" evidence="1">
    <location>
        <begin position="128"/>
        <end position="142"/>
    </location>
</feature>
<evidence type="ECO:0000256" key="1">
    <source>
        <dbReference type="SAM" id="MobiDB-lite"/>
    </source>
</evidence>
<organism evidence="2 3">
    <name type="scientific">Neolentinus lepideus HHB14362 ss-1</name>
    <dbReference type="NCBI Taxonomy" id="1314782"/>
    <lineage>
        <taxon>Eukaryota</taxon>
        <taxon>Fungi</taxon>
        <taxon>Dikarya</taxon>
        <taxon>Basidiomycota</taxon>
        <taxon>Agaricomycotina</taxon>
        <taxon>Agaricomycetes</taxon>
        <taxon>Gloeophyllales</taxon>
        <taxon>Gloeophyllaceae</taxon>
        <taxon>Neolentinus</taxon>
    </lineage>
</organism>
<dbReference type="EMBL" id="KV425582">
    <property type="protein sequence ID" value="KZT23776.1"/>
    <property type="molecule type" value="Genomic_DNA"/>
</dbReference>
<feature type="region of interest" description="Disordered" evidence="1">
    <location>
        <begin position="128"/>
        <end position="228"/>
    </location>
</feature>
<protein>
    <submittedName>
        <fullName evidence="2">Uncharacterized protein</fullName>
    </submittedName>
</protein>
<sequence>MELPRAKRIEPADCGRRIHGRPKRVSHRMKVAGVMRYTVLGSAIEKWSDKSMLCNCPRHTAAQHSGLGPKTRSPKTLDGTPHLVIPSTILNFLPLRLLAYMVITKSHLDLRHDHIKRFEANNACNNMQQSTQEQYPQAQQTTRLHDNQENVCSKIENRRQTQQGIQAPQRQDNTQDNQPPPRNHPDDVHARCSQRAIVSRGPDAGDGTESKEQTAKKTNVTTTTSKEG</sequence>